<organism evidence="1 2">
    <name type="scientific">Nocardioides caricicola</name>
    <dbReference type="NCBI Taxonomy" id="634770"/>
    <lineage>
        <taxon>Bacteria</taxon>
        <taxon>Bacillati</taxon>
        <taxon>Actinomycetota</taxon>
        <taxon>Actinomycetes</taxon>
        <taxon>Propionibacteriales</taxon>
        <taxon>Nocardioidaceae</taxon>
        <taxon>Nocardioides</taxon>
    </lineage>
</organism>
<comment type="caution">
    <text evidence="1">The sequence shown here is derived from an EMBL/GenBank/DDBJ whole genome shotgun (WGS) entry which is preliminary data.</text>
</comment>
<evidence type="ECO:0000313" key="1">
    <source>
        <dbReference type="EMBL" id="MFC5493403.1"/>
    </source>
</evidence>
<accession>A0ABW0N2C3</accession>
<name>A0ABW0N2C3_9ACTN</name>
<proteinExistence type="predicted"/>
<dbReference type="EMBL" id="JBHSMD010000002">
    <property type="protein sequence ID" value="MFC5493403.1"/>
    <property type="molecule type" value="Genomic_DNA"/>
</dbReference>
<sequence length="72" mass="7920">MSSSQPPQRHLATSPFAPAPEISVETFACDDLVQHDAYGMGRVIHADSAAVIVDFRTQKVRVPSPFHKMTKL</sequence>
<gene>
    <name evidence="1" type="ORF">ACFPKY_09835</name>
</gene>
<keyword evidence="2" id="KW-1185">Reference proteome</keyword>
<dbReference type="RefSeq" id="WP_345172491.1">
    <property type="nucleotide sequence ID" value="NZ_BAABFQ010000003.1"/>
</dbReference>
<reference evidence="2" key="1">
    <citation type="journal article" date="2019" name="Int. J. Syst. Evol. Microbiol.">
        <title>The Global Catalogue of Microorganisms (GCM) 10K type strain sequencing project: providing services to taxonomists for standard genome sequencing and annotation.</title>
        <authorList>
            <consortium name="The Broad Institute Genomics Platform"/>
            <consortium name="The Broad Institute Genome Sequencing Center for Infectious Disease"/>
            <person name="Wu L."/>
            <person name="Ma J."/>
        </authorList>
    </citation>
    <scope>NUCLEOTIDE SEQUENCE [LARGE SCALE GENOMIC DNA]</scope>
    <source>
        <strain evidence="2">KACC 13778</strain>
    </source>
</reference>
<evidence type="ECO:0008006" key="3">
    <source>
        <dbReference type="Google" id="ProtNLM"/>
    </source>
</evidence>
<protein>
    <recommendedName>
        <fullName evidence="3">ATP-binding protein</fullName>
    </recommendedName>
</protein>
<dbReference type="Proteomes" id="UP001595956">
    <property type="component" value="Unassembled WGS sequence"/>
</dbReference>
<evidence type="ECO:0000313" key="2">
    <source>
        <dbReference type="Proteomes" id="UP001595956"/>
    </source>
</evidence>